<dbReference type="EMBL" id="VAUA01000004">
    <property type="protein sequence ID" value="TLP65761.1"/>
    <property type="molecule type" value="Genomic_DNA"/>
</dbReference>
<evidence type="ECO:0008006" key="3">
    <source>
        <dbReference type="Google" id="ProtNLM"/>
    </source>
</evidence>
<dbReference type="SUPFAM" id="SSF53756">
    <property type="entry name" value="UDP-Glycosyltransferase/glycogen phosphorylase"/>
    <property type="match status" value="1"/>
</dbReference>
<dbReference type="RefSeq" id="WP_138162829.1">
    <property type="nucleotide sequence ID" value="NZ_VAUA01000004.1"/>
</dbReference>
<gene>
    <name evidence="1" type="ORF">FEE96_09690</name>
</gene>
<protein>
    <recommendedName>
        <fullName evidence="3">Glycosyltransferase</fullName>
    </recommendedName>
</protein>
<comment type="caution">
    <text evidence="1">The sequence shown here is derived from an EMBL/GenBank/DDBJ whole genome shotgun (WGS) entry which is preliminary data.</text>
</comment>
<accession>A0ABY2UVU5</accession>
<evidence type="ECO:0000313" key="2">
    <source>
        <dbReference type="Proteomes" id="UP000305041"/>
    </source>
</evidence>
<reference evidence="1 2" key="1">
    <citation type="submission" date="2019-05" db="EMBL/GenBank/DDBJ databases">
        <title>Draft genome sequence of Pelagicola sp. DSW4-44.</title>
        <authorList>
            <person name="Oh J."/>
        </authorList>
    </citation>
    <scope>NUCLEOTIDE SEQUENCE [LARGE SCALE GENOMIC DNA]</scope>
    <source>
        <strain evidence="1 2">DSW4-44</strain>
    </source>
</reference>
<evidence type="ECO:0000313" key="1">
    <source>
        <dbReference type="EMBL" id="TLP65761.1"/>
    </source>
</evidence>
<keyword evidence="2" id="KW-1185">Reference proteome</keyword>
<proteinExistence type="predicted"/>
<name>A0ABY2UVU5_9RHOB</name>
<organism evidence="1 2">
    <name type="scientific">Parasedimentitalea maritima</name>
    <dbReference type="NCBI Taxonomy" id="2578117"/>
    <lineage>
        <taxon>Bacteria</taxon>
        <taxon>Pseudomonadati</taxon>
        <taxon>Pseudomonadota</taxon>
        <taxon>Alphaproteobacteria</taxon>
        <taxon>Rhodobacterales</taxon>
        <taxon>Paracoccaceae</taxon>
        <taxon>Parasedimentitalea</taxon>
    </lineage>
</organism>
<sequence>MHSQSFTSLKTFSNILRSAALQSNNLNDGLALLRLYARLHWDNISGHFGDDPLEVAFFERWRDRPLKSSQPSLPKTNFLHIATQTYEQGGHSRLLWRLIEGLSKHGTQALLVTDPRRSNHIVDFGGTVTRLKGKPAVRAAAIVAAGQKADTILLHIHPDDSAAAFAARILRSQGKKILFVNHADHVFSLGSGAADVVLEICMTGWKTTLGRRTAQAQSFMGIPIIDENYQVPDHSASRHGPIVSMGGGGKFSPTPGLSFPDFLKTLLPQIKNDVVLIGPSPKDAWWSEVTGAFPGRIQLCGPLPPKQVEDILKTASCYVDSFPLDGGTAYPQAAALGVPCFAPNAGNAAGVSPTDALRFETINEMQNALVSYINGGAYPFDLKTIQKRLLMDFSGTAVTDRVMSAARGCPIPAIEYLPPLGQRDSDYNARRWAEQNRVQVPKRIWRDISAPIRLSLYFAIREADLPTSIKSEINKMLATQWI</sequence>
<dbReference type="Proteomes" id="UP000305041">
    <property type="component" value="Unassembled WGS sequence"/>
</dbReference>